<feature type="binding site" evidence="7">
    <location>
        <begin position="238"/>
        <end position="239"/>
    </location>
    <ligand>
        <name>substrate</name>
    </ligand>
</feature>
<sequence>MATKRKYLIAGNWKMNKTAPDGVELIKGILAEIGTQTEVGVAICPPFTALESAAKALSEANNIQLGAQNMHPEPDGAYTGEISASMLRTFYVSYVILGHSERRQYFGETDAFINQKVLASLENNLKPILCVGETIEQREAGQTLAVIEEQVKGGLAGVDKKHAESIVVAYEPVWAIGTGKTATPEMAQEVHAAIRKMLADVLGAEAADKIRLLYGGSMKPANAAELLAEKDIDGGLIGGAALEAKSFAKLVEAAAAQTKSEG</sequence>
<comment type="function">
    <text evidence="7">Involved in the gluconeogenesis. Catalyzes stereospecifically the conversion of dihydroxyacetone phosphate (DHAP) to D-glyceraldehyde-3-phosphate (G3P).</text>
</comment>
<name>A0A842HDC2_9BACT</name>
<dbReference type="CDD" id="cd00311">
    <property type="entry name" value="TIM"/>
    <property type="match status" value="1"/>
</dbReference>
<comment type="caution">
    <text evidence="9">The sequence shown here is derived from an EMBL/GenBank/DDBJ whole genome shotgun (WGS) entry which is preliminary data.</text>
</comment>
<dbReference type="InterPro" id="IPR013785">
    <property type="entry name" value="Aldolase_TIM"/>
</dbReference>
<dbReference type="EC" id="5.3.1.1" evidence="7 8"/>
<evidence type="ECO:0000256" key="6">
    <source>
        <dbReference type="ARBA" id="ARBA00023235"/>
    </source>
</evidence>
<feature type="active site" description="Proton acceptor" evidence="7">
    <location>
        <position position="171"/>
    </location>
</feature>
<reference evidence="9 10" key="1">
    <citation type="submission" date="2020-07" db="EMBL/GenBank/DDBJ databases">
        <authorList>
            <person name="Feng X."/>
        </authorList>
    </citation>
    <scope>NUCLEOTIDE SEQUENCE [LARGE SCALE GENOMIC DNA]</scope>
    <source>
        <strain evidence="9 10">JCM31066</strain>
    </source>
</reference>
<comment type="subcellular location">
    <subcellularLocation>
        <location evidence="7 8">Cytoplasm</location>
    </subcellularLocation>
</comment>
<dbReference type="InterPro" id="IPR020861">
    <property type="entry name" value="Triosephosphate_isomerase_AS"/>
</dbReference>
<dbReference type="GO" id="GO:0006094">
    <property type="term" value="P:gluconeogenesis"/>
    <property type="evidence" value="ECO:0007669"/>
    <property type="project" value="UniProtKB-UniRule"/>
</dbReference>
<dbReference type="InterPro" id="IPR000652">
    <property type="entry name" value="Triosephosphate_isomerase"/>
</dbReference>
<comment type="subunit">
    <text evidence="7 8">Homodimer.</text>
</comment>
<dbReference type="Pfam" id="PF00121">
    <property type="entry name" value="TIM"/>
    <property type="match status" value="1"/>
</dbReference>
<dbReference type="Proteomes" id="UP000546464">
    <property type="component" value="Unassembled WGS sequence"/>
</dbReference>
<dbReference type="SUPFAM" id="SSF51351">
    <property type="entry name" value="Triosephosphate isomerase (TIM)"/>
    <property type="match status" value="1"/>
</dbReference>
<dbReference type="RefSeq" id="WP_185675181.1">
    <property type="nucleotide sequence ID" value="NZ_JACHVB010000020.1"/>
</dbReference>
<evidence type="ECO:0000256" key="8">
    <source>
        <dbReference type="RuleBase" id="RU363013"/>
    </source>
</evidence>
<evidence type="ECO:0000256" key="7">
    <source>
        <dbReference type="HAMAP-Rule" id="MF_00147"/>
    </source>
</evidence>
<accession>A0A842HDC2</accession>
<feature type="binding site" evidence="7">
    <location>
        <begin position="12"/>
        <end position="14"/>
    </location>
    <ligand>
        <name>substrate</name>
    </ligand>
</feature>
<dbReference type="Gene3D" id="3.20.20.70">
    <property type="entry name" value="Aldolase class I"/>
    <property type="match status" value="1"/>
</dbReference>
<dbReference type="GO" id="GO:0004807">
    <property type="term" value="F:triose-phosphate isomerase activity"/>
    <property type="evidence" value="ECO:0007669"/>
    <property type="project" value="UniProtKB-UniRule"/>
</dbReference>
<keyword evidence="4 7" id="KW-0963">Cytoplasm</keyword>
<dbReference type="PROSITE" id="PS51440">
    <property type="entry name" value="TIM_2"/>
    <property type="match status" value="1"/>
</dbReference>
<feature type="binding site" evidence="7">
    <location>
        <position position="177"/>
    </location>
    <ligand>
        <name>substrate</name>
    </ligand>
</feature>
<comment type="pathway">
    <text evidence="7 8">Carbohydrate biosynthesis; gluconeogenesis.</text>
</comment>
<evidence type="ECO:0000313" key="10">
    <source>
        <dbReference type="Proteomes" id="UP000546464"/>
    </source>
</evidence>
<feature type="binding site" evidence="7">
    <location>
        <position position="217"/>
    </location>
    <ligand>
        <name>substrate</name>
    </ligand>
</feature>
<protein>
    <recommendedName>
        <fullName evidence="7 8">Triosephosphate isomerase</fullName>
        <shortName evidence="7">TIM</shortName>
        <shortName evidence="7">TPI</shortName>
        <ecNumber evidence="7 8">5.3.1.1</ecNumber>
    </recommendedName>
    <alternativeName>
        <fullName evidence="7">Triose-phosphate isomerase</fullName>
    </alternativeName>
</protein>
<dbReference type="GO" id="GO:0005829">
    <property type="term" value="C:cytosol"/>
    <property type="evidence" value="ECO:0007669"/>
    <property type="project" value="TreeGrafter"/>
</dbReference>
<dbReference type="PANTHER" id="PTHR21139:SF42">
    <property type="entry name" value="TRIOSEPHOSPHATE ISOMERASE"/>
    <property type="match status" value="1"/>
</dbReference>
<comment type="catalytic activity">
    <reaction evidence="7 8">
        <text>D-glyceraldehyde 3-phosphate = dihydroxyacetone phosphate</text>
        <dbReference type="Rhea" id="RHEA:18585"/>
        <dbReference type="ChEBI" id="CHEBI:57642"/>
        <dbReference type="ChEBI" id="CHEBI:59776"/>
        <dbReference type="EC" id="5.3.1.1"/>
    </reaction>
</comment>
<evidence type="ECO:0000256" key="2">
    <source>
        <dbReference type="ARBA" id="ARBA00007422"/>
    </source>
</evidence>
<evidence type="ECO:0000256" key="4">
    <source>
        <dbReference type="ARBA" id="ARBA00022490"/>
    </source>
</evidence>
<proteinExistence type="inferred from homology"/>
<comment type="similarity">
    <text evidence="2 7 8">Belongs to the triosephosphate isomerase family.</text>
</comment>
<keyword evidence="5 7" id="KW-0324">Glycolysis</keyword>
<keyword evidence="10" id="KW-1185">Reference proteome</keyword>
<evidence type="ECO:0000256" key="1">
    <source>
        <dbReference type="ARBA" id="ARBA00004680"/>
    </source>
</evidence>
<feature type="active site" description="Electrophile" evidence="7">
    <location>
        <position position="99"/>
    </location>
</feature>
<dbReference type="EMBL" id="JACHVB010000020">
    <property type="protein sequence ID" value="MBC2594199.1"/>
    <property type="molecule type" value="Genomic_DNA"/>
</dbReference>
<organism evidence="9 10">
    <name type="scientific">Ruficoccus amylovorans</name>
    <dbReference type="NCBI Taxonomy" id="1804625"/>
    <lineage>
        <taxon>Bacteria</taxon>
        <taxon>Pseudomonadati</taxon>
        <taxon>Verrucomicrobiota</taxon>
        <taxon>Opitutia</taxon>
        <taxon>Puniceicoccales</taxon>
        <taxon>Cerasicoccaceae</taxon>
        <taxon>Ruficoccus</taxon>
    </lineage>
</organism>
<dbReference type="UniPathway" id="UPA00109">
    <property type="reaction ID" value="UER00189"/>
</dbReference>
<dbReference type="PANTHER" id="PTHR21139">
    <property type="entry name" value="TRIOSEPHOSPHATE ISOMERASE"/>
    <property type="match status" value="1"/>
</dbReference>
<keyword evidence="3 7" id="KW-0312">Gluconeogenesis</keyword>
<dbReference type="GO" id="GO:0006096">
    <property type="term" value="P:glycolytic process"/>
    <property type="evidence" value="ECO:0007669"/>
    <property type="project" value="UniProtKB-UniRule"/>
</dbReference>
<comment type="pathway">
    <text evidence="1 7 8">Carbohydrate degradation; glycolysis; D-glyceraldehyde 3-phosphate from glycerone phosphate: step 1/1.</text>
</comment>
<dbReference type="AlphaFoldDB" id="A0A842HDC2"/>
<evidence type="ECO:0000313" key="9">
    <source>
        <dbReference type="EMBL" id="MBC2594199.1"/>
    </source>
</evidence>
<dbReference type="NCBIfam" id="TIGR00419">
    <property type="entry name" value="tim"/>
    <property type="match status" value="1"/>
</dbReference>
<evidence type="ECO:0000256" key="3">
    <source>
        <dbReference type="ARBA" id="ARBA00022432"/>
    </source>
</evidence>
<dbReference type="HAMAP" id="MF_00147_B">
    <property type="entry name" value="TIM_B"/>
    <property type="match status" value="1"/>
</dbReference>
<dbReference type="FunFam" id="3.20.20.70:FF:000016">
    <property type="entry name" value="Triosephosphate isomerase"/>
    <property type="match status" value="1"/>
</dbReference>
<dbReference type="InterPro" id="IPR035990">
    <property type="entry name" value="TIM_sf"/>
</dbReference>
<dbReference type="GO" id="GO:0019563">
    <property type="term" value="P:glycerol catabolic process"/>
    <property type="evidence" value="ECO:0007669"/>
    <property type="project" value="TreeGrafter"/>
</dbReference>
<dbReference type="PROSITE" id="PS00171">
    <property type="entry name" value="TIM_1"/>
    <property type="match status" value="1"/>
</dbReference>
<dbReference type="UniPathway" id="UPA00138"/>
<keyword evidence="6 7" id="KW-0413">Isomerase</keyword>
<dbReference type="GO" id="GO:0046166">
    <property type="term" value="P:glyceraldehyde-3-phosphate biosynthetic process"/>
    <property type="evidence" value="ECO:0007669"/>
    <property type="project" value="TreeGrafter"/>
</dbReference>
<dbReference type="InterPro" id="IPR022896">
    <property type="entry name" value="TrioseP_Isoase_bac/euk"/>
</dbReference>
<gene>
    <name evidence="7" type="primary">tpiA</name>
    <name evidence="9" type="ORF">H5P28_07980</name>
</gene>
<evidence type="ECO:0000256" key="5">
    <source>
        <dbReference type="ARBA" id="ARBA00023152"/>
    </source>
</evidence>